<name>A0ACB7RLQ3_HYAAI</name>
<evidence type="ECO:0000313" key="2">
    <source>
        <dbReference type="Proteomes" id="UP000821845"/>
    </source>
</evidence>
<sequence>MFVRAPLNRYAKCVAFRIPHMIMTVNLSVWCARKTIPPAPHSVRNATNQSRSLHPCFLRKTQLPSLDQARCRKTIKEDAHQVPRNARNAAAAAEVAADAATEAEAKAFTQTTAAGQALEISRVLQMAQLLRMRISVLAARQRRRAGDEVDRLATSAAAAAAGSLRAIIGVRAVSSATSPAHKCGDLGRPVASASSGQRAAVRRGDAADSSDGGSSPAMTPEPASMAQDQQEPAAPPRAASRNQRQPQTVRRCPTLCDIH</sequence>
<organism evidence="1 2">
    <name type="scientific">Hyalomma asiaticum</name>
    <name type="common">Tick</name>
    <dbReference type="NCBI Taxonomy" id="266040"/>
    <lineage>
        <taxon>Eukaryota</taxon>
        <taxon>Metazoa</taxon>
        <taxon>Ecdysozoa</taxon>
        <taxon>Arthropoda</taxon>
        <taxon>Chelicerata</taxon>
        <taxon>Arachnida</taxon>
        <taxon>Acari</taxon>
        <taxon>Parasitiformes</taxon>
        <taxon>Ixodida</taxon>
        <taxon>Ixodoidea</taxon>
        <taxon>Ixodidae</taxon>
        <taxon>Hyalomminae</taxon>
        <taxon>Hyalomma</taxon>
    </lineage>
</organism>
<accession>A0ACB7RLQ3</accession>
<dbReference type="EMBL" id="CM023489">
    <property type="protein sequence ID" value="KAH6922799.1"/>
    <property type="molecule type" value="Genomic_DNA"/>
</dbReference>
<dbReference type="Proteomes" id="UP000821845">
    <property type="component" value="Chromosome 9"/>
</dbReference>
<evidence type="ECO:0000313" key="1">
    <source>
        <dbReference type="EMBL" id="KAH6922799.1"/>
    </source>
</evidence>
<comment type="caution">
    <text evidence="1">The sequence shown here is derived from an EMBL/GenBank/DDBJ whole genome shotgun (WGS) entry which is preliminary data.</text>
</comment>
<reference evidence="1" key="1">
    <citation type="submission" date="2020-05" db="EMBL/GenBank/DDBJ databases">
        <title>Large-scale comparative analyses of tick genomes elucidate their genetic diversity and vector capacities.</title>
        <authorList>
            <person name="Jia N."/>
            <person name="Wang J."/>
            <person name="Shi W."/>
            <person name="Du L."/>
            <person name="Sun Y."/>
            <person name="Zhan W."/>
            <person name="Jiang J."/>
            <person name="Wang Q."/>
            <person name="Zhang B."/>
            <person name="Ji P."/>
            <person name="Sakyi L.B."/>
            <person name="Cui X."/>
            <person name="Yuan T."/>
            <person name="Jiang B."/>
            <person name="Yang W."/>
            <person name="Lam T.T.-Y."/>
            <person name="Chang Q."/>
            <person name="Ding S."/>
            <person name="Wang X."/>
            <person name="Zhu J."/>
            <person name="Ruan X."/>
            <person name="Zhao L."/>
            <person name="Wei J."/>
            <person name="Que T."/>
            <person name="Du C."/>
            <person name="Cheng J."/>
            <person name="Dai P."/>
            <person name="Han X."/>
            <person name="Huang E."/>
            <person name="Gao Y."/>
            <person name="Liu J."/>
            <person name="Shao H."/>
            <person name="Ye R."/>
            <person name="Li L."/>
            <person name="Wei W."/>
            <person name="Wang X."/>
            <person name="Wang C."/>
            <person name="Yang T."/>
            <person name="Huo Q."/>
            <person name="Li W."/>
            <person name="Guo W."/>
            <person name="Chen H."/>
            <person name="Zhou L."/>
            <person name="Ni X."/>
            <person name="Tian J."/>
            <person name="Zhou Y."/>
            <person name="Sheng Y."/>
            <person name="Liu T."/>
            <person name="Pan Y."/>
            <person name="Xia L."/>
            <person name="Li J."/>
            <person name="Zhao F."/>
            <person name="Cao W."/>
        </authorList>
    </citation>
    <scope>NUCLEOTIDE SEQUENCE</scope>
    <source>
        <strain evidence="1">Hyas-2018</strain>
    </source>
</reference>
<gene>
    <name evidence="1" type="ORF">HPB50_019090</name>
</gene>
<keyword evidence="2" id="KW-1185">Reference proteome</keyword>
<proteinExistence type="predicted"/>
<protein>
    <submittedName>
        <fullName evidence="1">Uncharacterized protein</fullName>
    </submittedName>
</protein>